<sequence length="301" mass="33800">MKIQICLLAMLTAWGLPVLAQQKTSNLPVFEAHDLTAENMFSVNIEGPNFDKSGNFYVVNFKQDGTVGKINTKTGTGEIFVTLPDSSVANGIHFNSKGTMFLPDFIRHNVLTVDMKTKKIAVFVHSDKFNQPNDLCINSKDQIFVTDPKWADNTGQLWRIDPKNRQLVLLEANMGTTNGIELSPDEKTLYVNESVQRKIWKYRVDKAGNISHKTLFASFPDYGFDGMKCDKVGNLYVARWGKGVIAVLSPKGKLIQEIPLKGKQCSNLVFGDKDGKTVYVTLQDRKCVEIFRVNIPGRKFE</sequence>
<gene>
    <name evidence="3" type="ORF">FHW36_101474</name>
</gene>
<reference evidence="3 4" key="1">
    <citation type="submission" date="2019-06" db="EMBL/GenBank/DDBJ databases">
        <title>Sorghum-associated microbial communities from plants grown in Nebraska, USA.</title>
        <authorList>
            <person name="Schachtman D."/>
        </authorList>
    </citation>
    <scope>NUCLEOTIDE SEQUENCE [LARGE SCALE GENOMIC DNA]</scope>
    <source>
        <strain evidence="3 4">1209</strain>
    </source>
</reference>
<dbReference type="Proteomes" id="UP000320811">
    <property type="component" value="Unassembled WGS sequence"/>
</dbReference>
<dbReference type="AlphaFoldDB" id="A0A561Q2H5"/>
<dbReference type="OrthoDB" id="241638at2"/>
<comment type="caution">
    <text evidence="3">The sequence shown here is derived from an EMBL/GenBank/DDBJ whole genome shotgun (WGS) entry which is preliminary data.</text>
</comment>
<proteinExistence type="predicted"/>
<dbReference type="InterPro" id="IPR011042">
    <property type="entry name" value="6-blade_b-propeller_TolB-like"/>
</dbReference>
<evidence type="ECO:0000313" key="3">
    <source>
        <dbReference type="EMBL" id="TWF44554.1"/>
    </source>
</evidence>
<feature type="chain" id="PRO_5022019903" evidence="1">
    <location>
        <begin position="21"/>
        <end position="301"/>
    </location>
</feature>
<dbReference type="PANTHER" id="PTHR47572">
    <property type="entry name" value="LIPOPROTEIN-RELATED"/>
    <property type="match status" value="1"/>
</dbReference>
<protein>
    <submittedName>
        <fullName evidence="3">Gluconolactonase</fullName>
    </submittedName>
</protein>
<feature type="domain" description="SMP-30/Gluconolactonase/LRE-like region" evidence="2">
    <location>
        <begin position="107"/>
        <end position="282"/>
    </location>
</feature>
<dbReference type="InterPro" id="IPR051262">
    <property type="entry name" value="SMP-30/CGR1_Lactonase"/>
</dbReference>
<dbReference type="SUPFAM" id="SSF63829">
    <property type="entry name" value="Calcium-dependent phosphotriesterase"/>
    <property type="match status" value="1"/>
</dbReference>
<name>A0A561Q2H5_9BACT</name>
<dbReference type="InterPro" id="IPR013658">
    <property type="entry name" value="SGL"/>
</dbReference>
<keyword evidence="4" id="KW-1185">Reference proteome</keyword>
<organism evidence="3 4">
    <name type="scientific">Chitinophaga polysaccharea</name>
    <dbReference type="NCBI Taxonomy" id="1293035"/>
    <lineage>
        <taxon>Bacteria</taxon>
        <taxon>Pseudomonadati</taxon>
        <taxon>Bacteroidota</taxon>
        <taxon>Chitinophagia</taxon>
        <taxon>Chitinophagales</taxon>
        <taxon>Chitinophagaceae</taxon>
        <taxon>Chitinophaga</taxon>
    </lineage>
</organism>
<dbReference type="EMBL" id="VIWO01000001">
    <property type="protein sequence ID" value="TWF44554.1"/>
    <property type="molecule type" value="Genomic_DNA"/>
</dbReference>
<evidence type="ECO:0000259" key="2">
    <source>
        <dbReference type="Pfam" id="PF08450"/>
    </source>
</evidence>
<accession>A0A561Q2H5</accession>
<evidence type="ECO:0000313" key="4">
    <source>
        <dbReference type="Proteomes" id="UP000320811"/>
    </source>
</evidence>
<keyword evidence="1" id="KW-0732">Signal</keyword>
<evidence type="ECO:0000256" key="1">
    <source>
        <dbReference type="SAM" id="SignalP"/>
    </source>
</evidence>
<feature type="signal peptide" evidence="1">
    <location>
        <begin position="1"/>
        <end position="20"/>
    </location>
</feature>
<dbReference type="Pfam" id="PF08450">
    <property type="entry name" value="SGL"/>
    <property type="match status" value="1"/>
</dbReference>
<dbReference type="PANTHER" id="PTHR47572:SF5">
    <property type="entry name" value="BLR2277 PROTEIN"/>
    <property type="match status" value="1"/>
</dbReference>
<dbReference type="Gene3D" id="2.120.10.30">
    <property type="entry name" value="TolB, C-terminal domain"/>
    <property type="match status" value="1"/>
</dbReference>
<dbReference type="RefSeq" id="WP_145661640.1">
    <property type="nucleotide sequence ID" value="NZ_VIWO01000001.1"/>
</dbReference>